<comment type="caution">
    <text evidence="3">The sequence shown here is derived from an EMBL/GenBank/DDBJ whole genome shotgun (WGS) entry which is preliminary data.</text>
</comment>
<dbReference type="InterPro" id="IPR025139">
    <property type="entry name" value="DUF4062"/>
</dbReference>
<protein>
    <submittedName>
        <fullName evidence="3">DUF4062 domain-containing protein</fullName>
    </submittedName>
</protein>
<evidence type="ECO:0000259" key="2">
    <source>
        <dbReference type="Pfam" id="PF13271"/>
    </source>
</evidence>
<gene>
    <name evidence="3" type="ORF">IFO66_10055</name>
</gene>
<keyword evidence="4" id="KW-1185">Reference proteome</keyword>
<evidence type="ECO:0000313" key="4">
    <source>
        <dbReference type="Proteomes" id="UP000634529"/>
    </source>
</evidence>
<evidence type="ECO:0000313" key="3">
    <source>
        <dbReference type="EMBL" id="MBD8498642.1"/>
    </source>
</evidence>
<evidence type="ECO:0000256" key="1">
    <source>
        <dbReference type="SAM" id="MobiDB-lite"/>
    </source>
</evidence>
<dbReference type="RefSeq" id="WP_192025017.1">
    <property type="nucleotide sequence ID" value="NZ_JACYTN010000005.1"/>
</dbReference>
<sequence>MKKKLQVFVSSTYEDLKKERQAAVQAILTSGHIPAGMELFSAGDETQKEIIKKWIDESDVYLLILGGRYGSIDNSTGKSYTHWEYQYAGEISKPRFAVVISEGALEGKIRTEGTQMMEKSNRQLYEEFRKEVLGKICKIFNDERDIELAVFQKMGEYVSREDLKGWVRGSEVPDLLGVFQEQLKLNSDNAKLSAEVTILKKQLQQKQAVEMFDGLTFEELQETLSKIKIEFPKELSSKENLSAKSILNLFFILKDDFATGITNQANISEAQSFVYYSIAPRLMTFKLLEKVKVAGVRYEKIQMSNLGFKFLKMLEIHMISKETSESPAKGGKGSLKTDDDVGKSSAPKKTTRKPRRATTVNE</sequence>
<name>A0ABR9AXA8_9BACL</name>
<dbReference type="Pfam" id="PF13271">
    <property type="entry name" value="DUF4062"/>
    <property type="match status" value="1"/>
</dbReference>
<reference evidence="3 4" key="1">
    <citation type="submission" date="2020-09" db="EMBL/GenBank/DDBJ databases">
        <title>Paenibacillus sp. CAU 1523 isolated from sand of Haeundae Beach.</title>
        <authorList>
            <person name="Kim W."/>
        </authorList>
    </citation>
    <scope>NUCLEOTIDE SEQUENCE [LARGE SCALE GENOMIC DNA]</scope>
    <source>
        <strain evidence="3 4">CAU 1523</strain>
    </source>
</reference>
<feature type="domain" description="DUF4062" evidence="2">
    <location>
        <begin position="6"/>
        <end position="88"/>
    </location>
</feature>
<organism evidence="3 4">
    <name type="scientific">Paenibacillus arenosi</name>
    <dbReference type="NCBI Taxonomy" id="2774142"/>
    <lineage>
        <taxon>Bacteria</taxon>
        <taxon>Bacillati</taxon>
        <taxon>Bacillota</taxon>
        <taxon>Bacilli</taxon>
        <taxon>Bacillales</taxon>
        <taxon>Paenibacillaceae</taxon>
        <taxon>Paenibacillus</taxon>
    </lineage>
</organism>
<proteinExistence type="predicted"/>
<dbReference type="EMBL" id="JACYTN010000005">
    <property type="protein sequence ID" value="MBD8498642.1"/>
    <property type="molecule type" value="Genomic_DNA"/>
</dbReference>
<feature type="region of interest" description="Disordered" evidence="1">
    <location>
        <begin position="322"/>
        <end position="362"/>
    </location>
</feature>
<dbReference type="Proteomes" id="UP000634529">
    <property type="component" value="Unassembled WGS sequence"/>
</dbReference>
<accession>A0ABR9AXA8</accession>